<dbReference type="OrthoDB" id="9814303at2"/>
<keyword evidence="3" id="KW-0813">Transport</keyword>
<proteinExistence type="inferred from homology"/>
<feature type="transmembrane region" description="Helical" evidence="9">
    <location>
        <begin position="206"/>
        <end position="231"/>
    </location>
</feature>
<feature type="transmembrane region" description="Helical" evidence="9">
    <location>
        <begin position="272"/>
        <end position="300"/>
    </location>
</feature>
<dbReference type="PROSITE" id="PS00216">
    <property type="entry name" value="SUGAR_TRANSPORT_1"/>
    <property type="match status" value="1"/>
</dbReference>
<evidence type="ECO:0000256" key="6">
    <source>
        <dbReference type="ARBA" id="ARBA00022989"/>
    </source>
</evidence>
<accession>A0A329QVS6</accession>
<dbReference type="InterPro" id="IPR020846">
    <property type="entry name" value="MFS_dom"/>
</dbReference>
<feature type="transmembrane region" description="Helical" evidence="9">
    <location>
        <begin position="338"/>
        <end position="359"/>
    </location>
</feature>
<dbReference type="PANTHER" id="PTHR23502:SF132">
    <property type="entry name" value="POLYAMINE TRANSPORTER 2-RELATED"/>
    <property type="match status" value="1"/>
</dbReference>
<name>A0A329QVS6_9ACTN</name>
<comment type="similarity">
    <text evidence="2">Belongs to the major facilitator superfamily. Bcr/CmlA family.</text>
</comment>
<dbReference type="InterPro" id="IPR011701">
    <property type="entry name" value="MFS"/>
</dbReference>
<dbReference type="InterPro" id="IPR005829">
    <property type="entry name" value="Sugar_transporter_CS"/>
</dbReference>
<dbReference type="GO" id="GO:1990961">
    <property type="term" value="P:xenobiotic detoxification by transmembrane export across the plasma membrane"/>
    <property type="evidence" value="ECO:0007669"/>
    <property type="project" value="InterPro"/>
</dbReference>
<evidence type="ECO:0000313" key="12">
    <source>
        <dbReference type="Proteomes" id="UP000250462"/>
    </source>
</evidence>
<keyword evidence="6 9" id="KW-1133">Transmembrane helix</keyword>
<evidence type="ECO:0000256" key="2">
    <source>
        <dbReference type="ARBA" id="ARBA00006236"/>
    </source>
</evidence>
<keyword evidence="7 9" id="KW-0472">Membrane</keyword>
<dbReference type="EMBL" id="QMIG01000004">
    <property type="protein sequence ID" value="RAW16524.1"/>
    <property type="molecule type" value="Genomic_DNA"/>
</dbReference>
<gene>
    <name evidence="11" type="ORF">DPM12_07400</name>
</gene>
<dbReference type="FunFam" id="1.20.1720.10:FF:000005">
    <property type="entry name" value="Bcr/CflA family efflux transporter"/>
    <property type="match status" value="1"/>
</dbReference>
<evidence type="ECO:0000313" key="11">
    <source>
        <dbReference type="EMBL" id="RAW16524.1"/>
    </source>
</evidence>
<dbReference type="AlphaFoldDB" id="A0A329QVS6"/>
<keyword evidence="5 9" id="KW-0812">Transmembrane</keyword>
<evidence type="ECO:0000256" key="9">
    <source>
        <dbReference type="SAM" id="Phobius"/>
    </source>
</evidence>
<dbReference type="PANTHER" id="PTHR23502">
    <property type="entry name" value="MAJOR FACILITATOR SUPERFAMILY"/>
    <property type="match status" value="1"/>
</dbReference>
<keyword evidence="4" id="KW-1003">Cell membrane</keyword>
<evidence type="ECO:0000256" key="5">
    <source>
        <dbReference type="ARBA" id="ARBA00022692"/>
    </source>
</evidence>
<dbReference type="Pfam" id="PF07690">
    <property type="entry name" value="MFS_1"/>
    <property type="match status" value="1"/>
</dbReference>
<evidence type="ECO:0000256" key="1">
    <source>
        <dbReference type="ARBA" id="ARBA00004651"/>
    </source>
</evidence>
<feature type="transmembrane region" description="Helical" evidence="9">
    <location>
        <begin position="243"/>
        <end position="260"/>
    </location>
</feature>
<dbReference type="Gene3D" id="1.20.1720.10">
    <property type="entry name" value="Multidrug resistance protein D"/>
    <property type="match status" value="1"/>
</dbReference>
<evidence type="ECO:0000259" key="10">
    <source>
        <dbReference type="PROSITE" id="PS50850"/>
    </source>
</evidence>
<organism evidence="11 12">
    <name type="scientific">Phytoactinopolyspora halophila</name>
    <dbReference type="NCBI Taxonomy" id="1981511"/>
    <lineage>
        <taxon>Bacteria</taxon>
        <taxon>Bacillati</taxon>
        <taxon>Actinomycetota</taxon>
        <taxon>Actinomycetes</taxon>
        <taxon>Jiangellales</taxon>
        <taxon>Jiangellaceae</taxon>
        <taxon>Phytoactinopolyspora</taxon>
    </lineage>
</organism>
<feature type="region of interest" description="Disordered" evidence="8">
    <location>
        <begin position="392"/>
        <end position="417"/>
    </location>
</feature>
<feature type="transmembrane region" description="Helical" evidence="9">
    <location>
        <begin position="71"/>
        <end position="92"/>
    </location>
</feature>
<dbReference type="CDD" id="cd17320">
    <property type="entry name" value="MFS_MdfA_MDR_like"/>
    <property type="match status" value="1"/>
</dbReference>
<keyword evidence="12" id="KW-1185">Reference proteome</keyword>
<feature type="transmembrane region" description="Helical" evidence="9">
    <location>
        <begin position="98"/>
        <end position="116"/>
    </location>
</feature>
<feature type="transmembrane region" description="Helical" evidence="9">
    <location>
        <begin position="128"/>
        <end position="147"/>
    </location>
</feature>
<feature type="transmembrane region" description="Helical" evidence="9">
    <location>
        <begin position="365"/>
        <end position="384"/>
    </location>
</feature>
<protein>
    <submittedName>
        <fullName evidence="11">Bcr/CflA family drug resistance efflux transporter</fullName>
    </submittedName>
</protein>
<feature type="transmembrane region" description="Helical" evidence="9">
    <location>
        <begin position="42"/>
        <end position="59"/>
    </location>
</feature>
<dbReference type="PROSITE" id="PS50850">
    <property type="entry name" value="MFS"/>
    <property type="match status" value="1"/>
</dbReference>
<dbReference type="Proteomes" id="UP000250462">
    <property type="component" value="Unassembled WGS sequence"/>
</dbReference>
<evidence type="ECO:0000256" key="8">
    <source>
        <dbReference type="SAM" id="MobiDB-lite"/>
    </source>
</evidence>
<feature type="transmembrane region" description="Helical" evidence="9">
    <location>
        <begin position="306"/>
        <end position="326"/>
    </location>
</feature>
<feature type="compositionally biased region" description="Basic and acidic residues" evidence="8">
    <location>
        <begin position="401"/>
        <end position="411"/>
    </location>
</feature>
<dbReference type="SUPFAM" id="SSF103473">
    <property type="entry name" value="MFS general substrate transporter"/>
    <property type="match status" value="1"/>
</dbReference>
<dbReference type="InterPro" id="IPR004812">
    <property type="entry name" value="Efflux_drug-R_Bcr/CmlA"/>
</dbReference>
<evidence type="ECO:0000256" key="3">
    <source>
        <dbReference type="ARBA" id="ARBA00022448"/>
    </source>
</evidence>
<comment type="caution">
    <text evidence="11">The sequence shown here is derived from an EMBL/GenBank/DDBJ whole genome shotgun (WGS) entry which is preliminary data.</text>
</comment>
<dbReference type="GO" id="GO:0005886">
    <property type="term" value="C:plasma membrane"/>
    <property type="evidence" value="ECO:0007669"/>
    <property type="project" value="UniProtKB-SubCell"/>
</dbReference>
<dbReference type="GO" id="GO:0042910">
    <property type="term" value="F:xenobiotic transmembrane transporter activity"/>
    <property type="evidence" value="ECO:0007669"/>
    <property type="project" value="InterPro"/>
</dbReference>
<dbReference type="InterPro" id="IPR036259">
    <property type="entry name" value="MFS_trans_sf"/>
</dbReference>
<feature type="transmembrane region" description="Helical" evidence="9">
    <location>
        <begin position="159"/>
        <end position="178"/>
    </location>
</feature>
<feature type="domain" description="Major facilitator superfamily (MFS) profile" evidence="10">
    <location>
        <begin position="4"/>
        <end position="389"/>
    </location>
</feature>
<reference evidence="11 12" key="1">
    <citation type="submission" date="2018-06" db="EMBL/GenBank/DDBJ databases">
        <title>Phytoactinopolyspora halophila sp. nov., a novel halophilic actinomycete isolated from a saline soil in China.</title>
        <authorList>
            <person name="Tang S.-K."/>
        </authorList>
    </citation>
    <scope>NUCLEOTIDE SEQUENCE [LARGE SCALE GENOMIC DNA]</scope>
    <source>
        <strain evidence="11 12">YIM 96934</strain>
    </source>
</reference>
<evidence type="ECO:0000256" key="4">
    <source>
        <dbReference type="ARBA" id="ARBA00022475"/>
    </source>
</evidence>
<evidence type="ECO:0000256" key="7">
    <source>
        <dbReference type="ARBA" id="ARBA00023136"/>
    </source>
</evidence>
<dbReference type="NCBIfam" id="TIGR00710">
    <property type="entry name" value="efflux_Bcr_CflA"/>
    <property type="match status" value="1"/>
</dbReference>
<comment type="subcellular location">
    <subcellularLocation>
        <location evidence="1">Cell membrane</location>
        <topology evidence="1">Multi-pass membrane protein</topology>
    </subcellularLocation>
</comment>
<sequence>MVRTVLVLGSLTALGPLTIDLYLPAFPSISETLGASESQVQLTLTGTLIGVALGQLIIGPLSDRLGRRRPLITAVMVHVVASVLCALAPNIATLGMFRVLQGMAAAAGAVVSMAVVRDMYTGLPAVRMLSRLMLVMGAAPVLAPTLGGQILRFTDWRGVFWLLALLGAALVVVVVVGLRETLPPQRRRGGFRDTARAFRPVLRDRTFVGLMFTGGLMMGALFSYISGSSFVFQGVYGLSEQQYGLLFGVNAAGLIIATQINPRAGRRFGPQWVLATAVSVAATASAVLIVISLTGAFGMLGIAVPLFFMLATIGFTLPNVPALALANHGEAAGTAASLIGAMNFLVGGAIAPIVGMFGADSAVPMASVMVAATGVAVTVVFTVVRPGRLVEPQTAEEPADEPARRTVEPAEHSPATP</sequence>